<dbReference type="EMBL" id="QLLL01000006">
    <property type="protein sequence ID" value="RAJ02219.1"/>
    <property type="molecule type" value="Genomic_DNA"/>
</dbReference>
<accession>A0A327QCE0</accession>
<proteinExistence type="predicted"/>
<gene>
    <name evidence="1" type="ORF">LX64_03228</name>
</gene>
<comment type="caution">
    <text evidence="1">The sequence shown here is derived from an EMBL/GenBank/DDBJ whole genome shotgun (WGS) entry which is preliminary data.</text>
</comment>
<evidence type="ECO:0000313" key="2">
    <source>
        <dbReference type="Proteomes" id="UP000249547"/>
    </source>
</evidence>
<organism evidence="1 2">
    <name type="scientific">Chitinophaga skermanii</name>
    <dbReference type="NCBI Taxonomy" id="331697"/>
    <lineage>
        <taxon>Bacteria</taxon>
        <taxon>Pseudomonadati</taxon>
        <taxon>Bacteroidota</taxon>
        <taxon>Chitinophagia</taxon>
        <taxon>Chitinophagales</taxon>
        <taxon>Chitinophagaceae</taxon>
        <taxon>Chitinophaga</taxon>
    </lineage>
</organism>
<dbReference type="OrthoDB" id="666099at2"/>
<keyword evidence="2" id="KW-1185">Reference proteome</keyword>
<sequence>MIQLNEVKVGDWVLARYEEQLKEGTVTQVDHELRQACLQQGDAEYWYSPEDLSPIPLNEEQLVRLQFQRDDSGGDAGRKYVRGPFSVVMYDAPHHPLLSLHYRDETRNLNEPIMVHQLQNHYHGMTNWQLD</sequence>
<dbReference type="AlphaFoldDB" id="A0A327QCE0"/>
<dbReference type="RefSeq" id="WP_111598669.1">
    <property type="nucleotide sequence ID" value="NZ_QLLL01000006.1"/>
</dbReference>
<protein>
    <submittedName>
        <fullName evidence="1">Uncharacterized protein</fullName>
    </submittedName>
</protein>
<evidence type="ECO:0000313" key="1">
    <source>
        <dbReference type="EMBL" id="RAJ02219.1"/>
    </source>
</evidence>
<dbReference type="Proteomes" id="UP000249547">
    <property type="component" value="Unassembled WGS sequence"/>
</dbReference>
<name>A0A327QCE0_9BACT</name>
<reference evidence="1 2" key="1">
    <citation type="submission" date="2018-06" db="EMBL/GenBank/DDBJ databases">
        <title>Genomic Encyclopedia of Archaeal and Bacterial Type Strains, Phase II (KMG-II): from individual species to whole genera.</title>
        <authorList>
            <person name="Goeker M."/>
        </authorList>
    </citation>
    <scope>NUCLEOTIDE SEQUENCE [LARGE SCALE GENOMIC DNA]</scope>
    <source>
        <strain evidence="1 2">DSM 23857</strain>
    </source>
</reference>